<dbReference type="GeneID" id="64975115"/>
<feature type="domain" description="ER-bound oxygenase mpaB/mpaB'/Rubber oxygenase catalytic" evidence="2">
    <location>
        <begin position="154"/>
        <end position="375"/>
    </location>
</feature>
<dbReference type="PANTHER" id="PTHR37539:SF1">
    <property type="entry name" value="ER-BOUND OXYGENASE MPAB_MPAB'_RUBBER OXYGENASE CATALYTIC DOMAIN-CONTAINING PROTEIN"/>
    <property type="match status" value="1"/>
</dbReference>
<keyword evidence="1" id="KW-0812">Transmembrane</keyword>
<organism evidence="3 4">
    <name type="scientific">Aspergillus puulaauensis</name>
    <dbReference type="NCBI Taxonomy" id="1220207"/>
    <lineage>
        <taxon>Eukaryota</taxon>
        <taxon>Fungi</taxon>
        <taxon>Dikarya</taxon>
        <taxon>Ascomycota</taxon>
        <taxon>Pezizomycotina</taxon>
        <taxon>Eurotiomycetes</taxon>
        <taxon>Eurotiomycetidae</taxon>
        <taxon>Eurotiales</taxon>
        <taxon>Aspergillaceae</taxon>
        <taxon>Aspergillus</taxon>
    </lineage>
</organism>
<feature type="transmembrane region" description="Helical" evidence="1">
    <location>
        <begin position="462"/>
        <end position="485"/>
    </location>
</feature>
<dbReference type="OrthoDB" id="6361347at2759"/>
<evidence type="ECO:0000313" key="3">
    <source>
        <dbReference type="EMBL" id="BCS25110.1"/>
    </source>
</evidence>
<gene>
    <name evidence="3" type="ORF">APUU_41554S</name>
</gene>
<dbReference type="RefSeq" id="XP_041557304.1">
    <property type="nucleotide sequence ID" value="XM_041704749.1"/>
</dbReference>
<dbReference type="KEGG" id="apuu:APUU_41554S"/>
<reference evidence="3" key="2">
    <citation type="submission" date="2021-02" db="EMBL/GenBank/DDBJ databases">
        <title>Aspergillus puulaauensis MK2 genome sequence.</title>
        <authorList>
            <person name="Futagami T."/>
            <person name="Mori K."/>
            <person name="Kadooka C."/>
            <person name="Tanaka T."/>
        </authorList>
    </citation>
    <scope>NUCLEOTIDE SEQUENCE</scope>
    <source>
        <strain evidence="3">MK2</strain>
    </source>
</reference>
<feature type="transmembrane region" description="Helical" evidence="1">
    <location>
        <begin position="377"/>
        <end position="395"/>
    </location>
</feature>
<evidence type="ECO:0000313" key="4">
    <source>
        <dbReference type="Proteomes" id="UP000654913"/>
    </source>
</evidence>
<keyword evidence="1" id="KW-0472">Membrane</keyword>
<evidence type="ECO:0000259" key="2">
    <source>
        <dbReference type="Pfam" id="PF09995"/>
    </source>
</evidence>
<reference evidence="3" key="1">
    <citation type="submission" date="2021-01" db="EMBL/GenBank/DDBJ databases">
        <authorList>
            <consortium name="Aspergillus puulaauensis MK2 genome sequencing consortium"/>
            <person name="Kazuki M."/>
            <person name="Futagami T."/>
        </authorList>
    </citation>
    <scope>NUCLEOTIDE SEQUENCE</scope>
    <source>
        <strain evidence="3">MK2</strain>
    </source>
</reference>
<proteinExistence type="predicted"/>
<dbReference type="PANTHER" id="PTHR37539">
    <property type="entry name" value="SECRETED PROTEIN-RELATED"/>
    <property type="match status" value="1"/>
</dbReference>
<dbReference type="EMBL" id="AP024446">
    <property type="protein sequence ID" value="BCS25110.1"/>
    <property type="molecule type" value="Genomic_DNA"/>
</dbReference>
<keyword evidence="1" id="KW-1133">Transmembrane helix</keyword>
<keyword evidence="4" id="KW-1185">Reference proteome</keyword>
<accession>A0A7R7XP85</accession>
<evidence type="ECO:0000256" key="1">
    <source>
        <dbReference type="SAM" id="Phobius"/>
    </source>
</evidence>
<dbReference type="AlphaFoldDB" id="A0A7R7XP85"/>
<dbReference type="Pfam" id="PF09995">
    <property type="entry name" value="MPAB_Lcp_cat"/>
    <property type="match status" value="1"/>
</dbReference>
<sequence length="497" mass="56069">MVCCTEQNGILYSLLPAGIQLLLSFLFALYCSRKSQTKMAPPDVHTHWDISFKWTELHQTAEQLRPMTFTYDKLADDCVAKLNELSPPEKYRPKAGEPPTKAPKRDLLALLEKHAKDDPKLGELWTEINTVPDWVDWDQIKRGQEVFFRYGMPIMNVLSFQSLLGGMGANRIVETLARTGGFSADVVRRRLLETLQHILQVSLSLDSMKPGGAGHQSSVRVRLLHSSVRSRILSLVKEKPEYYDIEKFGVPISDLDCIGTINTFSTSVVWMGLPRQGIYPTENEIEDYLALWRLVAYYMGTPTDFLADKPTAKAFMESILEFEVDPKPIGQVLAKNIVIGLENTAPTFASKEFMEAMARHLNGNKLSDRLDIPKTSLYYQTLIYGYCYLVMVIAYSNRVFPLFDKAWIAVRRKMYYSIITDKEHGLGGETIFDFKYVPWFTRTTKLGTRKNSKGSKAGIETLAQLGVLAVCTSAATAVYGAMAGARLLGQQKLLRAW</sequence>
<dbReference type="InterPro" id="IPR037473">
    <property type="entry name" value="Lcp-like"/>
</dbReference>
<dbReference type="GO" id="GO:0016491">
    <property type="term" value="F:oxidoreductase activity"/>
    <property type="evidence" value="ECO:0007669"/>
    <property type="project" value="InterPro"/>
</dbReference>
<dbReference type="InterPro" id="IPR018713">
    <property type="entry name" value="MPAB/Lcp_cat_dom"/>
</dbReference>
<protein>
    <recommendedName>
        <fullName evidence="2">ER-bound oxygenase mpaB/mpaB'/Rubber oxygenase catalytic domain-containing protein</fullName>
    </recommendedName>
</protein>
<feature type="transmembrane region" description="Helical" evidence="1">
    <location>
        <begin position="12"/>
        <end position="31"/>
    </location>
</feature>
<name>A0A7R7XP85_9EURO</name>
<dbReference type="Proteomes" id="UP000654913">
    <property type="component" value="Chromosome 4"/>
</dbReference>